<evidence type="ECO:0000256" key="8">
    <source>
        <dbReference type="ARBA" id="ARBA00031554"/>
    </source>
</evidence>
<reference evidence="13" key="2">
    <citation type="submission" date="2025-09" db="UniProtKB">
        <authorList>
            <consortium name="Ensembl"/>
        </authorList>
    </citation>
    <scope>IDENTIFICATION</scope>
</reference>
<feature type="region of interest" description="Disordered" evidence="10">
    <location>
        <begin position="758"/>
        <end position="798"/>
    </location>
</feature>
<evidence type="ECO:0000256" key="5">
    <source>
        <dbReference type="ARBA" id="ARBA00023054"/>
    </source>
</evidence>
<evidence type="ECO:0000313" key="14">
    <source>
        <dbReference type="Proteomes" id="UP000694403"/>
    </source>
</evidence>
<dbReference type="InterPro" id="IPR039750">
    <property type="entry name" value="DRC1/DRC2"/>
</dbReference>
<dbReference type="GO" id="GO:0005858">
    <property type="term" value="C:axonemal dynein complex"/>
    <property type="evidence" value="ECO:0007669"/>
    <property type="project" value="InterPro"/>
</dbReference>
<dbReference type="GO" id="GO:0003352">
    <property type="term" value="P:regulation of cilium movement"/>
    <property type="evidence" value="ECO:0007669"/>
    <property type="project" value="TreeGrafter"/>
</dbReference>
<feature type="domain" description="Dynein regulatory complex protein 1/2 N-terminal" evidence="11">
    <location>
        <begin position="42"/>
        <end position="143"/>
    </location>
</feature>
<reference evidence="13" key="1">
    <citation type="submission" date="2025-08" db="UniProtKB">
        <authorList>
            <consortium name="Ensembl"/>
        </authorList>
    </citation>
    <scope>IDENTIFICATION</scope>
</reference>
<feature type="region of interest" description="Disordered" evidence="10">
    <location>
        <begin position="1"/>
        <end position="20"/>
    </location>
</feature>
<accession>A0A8C3SX38</accession>
<keyword evidence="14" id="KW-1185">Reference proteome</keyword>
<name>A0A8C3SX38_CHESE</name>
<comment type="function">
    <text evidence="9">Component of the nexin-dynein regulatory complex (N-DRC) a key regulator of ciliary/flagellar motility which maintains the alignment and integrity of the distal axoneme and regulates microtubule sliding in motile axonemes. Plays a critical role in the assembly of N-DRC and also stabilizes the assembly of multiple inner dynein arms and radial spokes. Coassembles with CCDC65/DRC2 to form a central scaffold needed for assembly of the N-DRC and its attachment to the outer doublet microtubules.</text>
</comment>
<feature type="domain" description="Dynein regulatory complex protein 1 C-terminal" evidence="12">
    <location>
        <begin position="607"/>
        <end position="666"/>
    </location>
</feature>
<keyword evidence="7" id="KW-0966">Cell projection</keyword>
<dbReference type="GO" id="GO:0060285">
    <property type="term" value="P:cilium-dependent cell motility"/>
    <property type="evidence" value="ECO:0007669"/>
    <property type="project" value="TreeGrafter"/>
</dbReference>
<dbReference type="GO" id="GO:0070286">
    <property type="term" value="P:axonemal dynein complex assembly"/>
    <property type="evidence" value="ECO:0007669"/>
    <property type="project" value="InterPro"/>
</dbReference>
<evidence type="ECO:0000256" key="10">
    <source>
        <dbReference type="SAM" id="MobiDB-lite"/>
    </source>
</evidence>
<dbReference type="InterPro" id="IPR029440">
    <property type="entry name" value="DRC1_C"/>
</dbReference>
<dbReference type="Pfam" id="PF14772">
    <property type="entry name" value="NYD-SP28"/>
    <property type="match status" value="1"/>
</dbReference>
<dbReference type="PANTHER" id="PTHR21625:SF1">
    <property type="entry name" value="DYNEIN REGULATORY COMPLEX PROTEIN 1"/>
    <property type="match status" value="1"/>
</dbReference>
<keyword evidence="4" id="KW-0282">Flagellum</keyword>
<comment type="similarity">
    <text evidence="2">Belongs to the DRC1 family.</text>
</comment>
<dbReference type="AlphaFoldDB" id="A0A8C3SX38"/>
<evidence type="ECO:0000256" key="4">
    <source>
        <dbReference type="ARBA" id="ARBA00022846"/>
    </source>
</evidence>
<keyword evidence="5" id="KW-0175">Coiled coil</keyword>
<evidence type="ECO:0000256" key="9">
    <source>
        <dbReference type="ARBA" id="ARBA00046115"/>
    </source>
</evidence>
<evidence type="ECO:0000256" key="7">
    <source>
        <dbReference type="ARBA" id="ARBA00023273"/>
    </source>
</evidence>
<dbReference type="InterPro" id="IPR039505">
    <property type="entry name" value="DRC1/2_N"/>
</dbReference>
<evidence type="ECO:0000256" key="2">
    <source>
        <dbReference type="ARBA" id="ARBA00009688"/>
    </source>
</evidence>
<evidence type="ECO:0000259" key="11">
    <source>
        <dbReference type="Pfam" id="PF14772"/>
    </source>
</evidence>
<dbReference type="Pfam" id="PF14775">
    <property type="entry name" value="NYD-SP28_assoc"/>
    <property type="match status" value="1"/>
</dbReference>
<dbReference type="PANTHER" id="PTHR21625">
    <property type="entry name" value="NYD-SP28 PROTEIN"/>
    <property type="match status" value="1"/>
</dbReference>
<evidence type="ECO:0000259" key="12">
    <source>
        <dbReference type="Pfam" id="PF14775"/>
    </source>
</evidence>
<dbReference type="Ensembl" id="ENSCSRT00000020937.1">
    <property type="protein sequence ID" value="ENSCSRP00000020036.1"/>
    <property type="gene ID" value="ENSCSRG00000015204.1"/>
</dbReference>
<proteinExistence type="inferred from homology"/>
<comment type="subcellular location">
    <subcellularLocation>
        <location evidence="1">Cytoplasm</location>
        <location evidence="1">Cytoskeleton</location>
        <location evidence="1">Flagellum axoneme</location>
    </subcellularLocation>
</comment>
<dbReference type="Proteomes" id="UP000694403">
    <property type="component" value="Unplaced"/>
</dbReference>
<evidence type="ECO:0000256" key="6">
    <source>
        <dbReference type="ARBA" id="ARBA00023069"/>
    </source>
</evidence>
<keyword evidence="6" id="KW-0969">Cilium</keyword>
<evidence type="ECO:0000256" key="1">
    <source>
        <dbReference type="ARBA" id="ARBA00004611"/>
    </source>
</evidence>
<evidence type="ECO:0000256" key="3">
    <source>
        <dbReference type="ARBA" id="ARBA00013815"/>
    </source>
</evidence>
<protein>
    <recommendedName>
        <fullName evidence="3">Dynein regulatory complex protein 1</fullName>
    </recommendedName>
    <alternativeName>
        <fullName evidence="8">Coiled-coil domain-containing protein 164</fullName>
    </alternativeName>
</protein>
<organism evidence="13 14">
    <name type="scientific">Chelydra serpentina</name>
    <name type="common">Snapping turtle</name>
    <name type="synonym">Testudo serpentina</name>
    <dbReference type="NCBI Taxonomy" id="8475"/>
    <lineage>
        <taxon>Eukaryota</taxon>
        <taxon>Metazoa</taxon>
        <taxon>Chordata</taxon>
        <taxon>Craniata</taxon>
        <taxon>Vertebrata</taxon>
        <taxon>Euteleostomi</taxon>
        <taxon>Archelosauria</taxon>
        <taxon>Testudinata</taxon>
        <taxon>Testudines</taxon>
        <taxon>Cryptodira</taxon>
        <taxon>Durocryptodira</taxon>
        <taxon>Americhelydia</taxon>
        <taxon>Chelydroidea</taxon>
        <taxon>Chelydridae</taxon>
        <taxon>Chelydra</taxon>
    </lineage>
</organism>
<sequence>DPDAKKAEAEELSRSHKQIEESRQRLAKLLNDGTQLLTNIQVAADARETQRRAEEDELKRQRLEKLENESKTNQDKFEEITSKWGSAKGKTIPQDLWDVLNQQQQQCAMLIEEKNKLISELQQELKSKDDQYVKDLKKQSDDIHLLLERMEEQIRNLMKTYRRELTQIEKAFELERRELLSSNKKKWEQAMQAHNTQELENLITRMQKVEEYEKQLNQLRVQDAEEYTTIKNQLENDVQILEQQLQQMKAIYQLNQEKLEYNFQVLKKRDEENTIIKSQQKRKLNRLHDVLNNLRTKLAKQIKQFQEENQNLTADYKRIVEQYKDLQRTMRHFAAIDAQTFLEIWLMNEEEAKGLMWKALEADRVLHTQQLGLPWVEPDYWFLDNVGPIVHRKAIKSASKLAQEVMALTGETREAREAGEAVRPPRHIMVKSVKHILELLCDESGFLIESKLLGLLQPLEKHERSLMRLDKIFAALEIDNEDDVYTLVDFFLKFKAHIHGLAADGALRGWNSLAVCVAAGQREERTAEEGPQELAGVAAKDDEGSAALKEAGTAHRSSAVSLSSVLFHPDDVLKALKAFVRDFQKPRDKRPQVKKVMDERDNSKDSEYWEALAHVIPEPKLKVWDALEEALEKYYDVLSQRAKLLTDLDGLQQQNTELHMLLHQYLTSKVSGDLEPRWDTGPGPGRRRPTTAHCYGCQRPCGSEQGGGEAGYPGPAAGKQKRWFLGCGRWSRLVLGAAARAYPCILCQPRWRDARGMGEGPGGALKASGGVRSGVDPADTSPGGEVTVCAERGHRGDS</sequence>
<evidence type="ECO:0000313" key="13">
    <source>
        <dbReference type="Ensembl" id="ENSCSRP00000020036.1"/>
    </source>
</evidence>